<evidence type="ECO:0000256" key="5">
    <source>
        <dbReference type="ARBA" id="ARBA00023136"/>
    </source>
</evidence>
<dbReference type="PANTHER" id="PTHR12428:SF65">
    <property type="entry name" value="CYTOCHROME C OXIDASE ASSEMBLY PROTEIN COX18, MITOCHONDRIAL"/>
    <property type="match status" value="1"/>
</dbReference>
<comment type="subcellular location">
    <subcellularLocation>
        <location evidence="1">Membrane</location>
        <topology evidence="1">Multi-pass membrane protein</topology>
    </subcellularLocation>
</comment>
<protein>
    <submittedName>
        <fullName evidence="7">Inner membrane protein COX18</fullName>
    </submittedName>
</protein>
<dbReference type="Proteomes" id="UP000092177">
    <property type="component" value="Unassembled WGS sequence"/>
</dbReference>
<reference evidence="8" key="1">
    <citation type="journal article" date="2017" name="BMC Genomics">
        <title>Gapless genome assembly of Colletotrichum higginsianum reveals chromosome structure and association of transposable elements with secondary metabolite gene clusters.</title>
        <authorList>
            <person name="Dallery J.-F."/>
            <person name="Lapalu N."/>
            <person name="Zampounis A."/>
            <person name="Pigne S."/>
            <person name="Luyten I."/>
            <person name="Amselem J."/>
            <person name="Wittenberg A.H.J."/>
            <person name="Zhou S."/>
            <person name="de Queiroz M.V."/>
            <person name="Robin G.P."/>
            <person name="Auger A."/>
            <person name="Hainaut M."/>
            <person name="Henrissat B."/>
            <person name="Kim K.-T."/>
            <person name="Lee Y.-H."/>
            <person name="Lespinet O."/>
            <person name="Schwartz D.C."/>
            <person name="Thon M.R."/>
            <person name="O'Connell R.J."/>
        </authorList>
    </citation>
    <scope>NUCLEOTIDE SEQUENCE [LARGE SCALE GENOMIC DNA]</scope>
    <source>
        <strain evidence="8">IMI 349063</strain>
    </source>
</reference>
<dbReference type="InterPro" id="IPR001708">
    <property type="entry name" value="YidC/ALB3/OXA1/COX18"/>
</dbReference>
<evidence type="ECO:0000313" key="7">
    <source>
        <dbReference type="EMBL" id="OBR05933.1"/>
    </source>
</evidence>
<name>A0A1B7Y1N9_COLHI</name>
<evidence type="ECO:0000256" key="2">
    <source>
        <dbReference type="ARBA" id="ARBA00009877"/>
    </source>
</evidence>
<dbReference type="RefSeq" id="XP_018154451.1">
    <property type="nucleotide sequence ID" value="XM_018305027.1"/>
</dbReference>
<keyword evidence="8" id="KW-1185">Reference proteome</keyword>
<dbReference type="EMBL" id="LTAN01000007">
    <property type="protein sequence ID" value="OBR05933.1"/>
    <property type="molecule type" value="Genomic_DNA"/>
</dbReference>
<dbReference type="GO" id="GO:0032979">
    <property type="term" value="P:protein insertion into mitochondrial inner membrane from matrix"/>
    <property type="evidence" value="ECO:0007669"/>
    <property type="project" value="TreeGrafter"/>
</dbReference>
<comment type="similarity">
    <text evidence="2">Belongs to the OXA1/ALB3/YidC family.</text>
</comment>
<keyword evidence="4 6" id="KW-1133">Transmembrane helix</keyword>
<feature type="transmembrane region" description="Helical" evidence="6">
    <location>
        <begin position="301"/>
        <end position="325"/>
    </location>
</feature>
<dbReference type="GO" id="GO:0005743">
    <property type="term" value="C:mitochondrial inner membrane"/>
    <property type="evidence" value="ECO:0007669"/>
    <property type="project" value="TreeGrafter"/>
</dbReference>
<organism evidence="7 8">
    <name type="scientific">Colletotrichum higginsianum (strain IMI 349063)</name>
    <name type="common">Crucifer anthracnose fungus</name>
    <dbReference type="NCBI Taxonomy" id="759273"/>
    <lineage>
        <taxon>Eukaryota</taxon>
        <taxon>Fungi</taxon>
        <taxon>Dikarya</taxon>
        <taxon>Ascomycota</taxon>
        <taxon>Pezizomycotina</taxon>
        <taxon>Sordariomycetes</taxon>
        <taxon>Hypocreomycetidae</taxon>
        <taxon>Glomerellales</taxon>
        <taxon>Glomerellaceae</taxon>
        <taxon>Colletotrichum</taxon>
        <taxon>Colletotrichum destructivum species complex</taxon>
    </lineage>
</organism>
<dbReference type="GO" id="GO:0033617">
    <property type="term" value="P:mitochondrial respiratory chain complex IV assembly"/>
    <property type="evidence" value="ECO:0007669"/>
    <property type="project" value="TreeGrafter"/>
</dbReference>
<proteinExistence type="inferred from homology"/>
<accession>A0A1B7Y1N9</accession>
<sequence>MASLRAARCAFAPGLRQPLGFSAASSLSRSASLRPTLSSMAPVVSQRPRGVRNLAMGAYVESSIHATGNALIWLNSLHPTGHWGTTIIFAAFAVAIVRTPLQMIAKHILNKQTEITPMLNAWRFQIRSSNRLKETLQMARTRKRILKDRGYQDWKAWAPVLGIPFWFLMSETLRRLCGAHGGWLSLLSPNRQKTTVPATDAAASVSEQASAALSSPAEAVSNGLQSLSSTVEAGMANGGMLWFTDLTVADTTMLLPGMLMLTMGYTVFPKQEEMRKLVFDFGDFQAYMTSGLKWRIRLQRALLVSALIVPTLCSNLPAGLFVYWISSMVFGQVSSRVVDRVLPRPDTIKPCGKTERFLIESKQTKYRRAHERGRGTK</sequence>
<dbReference type="AlphaFoldDB" id="A0A1B7Y1N9"/>
<keyword evidence="5 6" id="KW-0472">Membrane</keyword>
<dbReference type="KEGG" id="chig:CH63R_10053"/>
<dbReference type="OrthoDB" id="2148490at2759"/>
<evidence type="ECO:0000256" key="1">
    <source>
        <dbReference type="ARBA" id="ARBA00004141"/>
    </source>
</evidence>
<evidence type="ECO:0000256" key="4">
    <source>
        <dbReference type="ARBA" id="ARBA00022989"/>
    </source>
</evidence>
<keyword evidence="3 6" id="KW-0812">Transmembrane</keyword>
<evidence type="ECO:0000256" key="3">
    <source>
        <dbReference type="ARBA" id="ARBA00022692"/>
    </source>
</evidence>
<evidence type="ECO:0000256" key="6">
    <source>
        <dbReference type="SAM" id="Phobius"/>
    </source>
</evidence>
<dbReference type="VEuPathDB" id="FungiDB:CH63R_10053"/>
<comment type="caution">
    <text evidence="7">The sequence shown here is derived from an EMBL/GenBank/DDBJ whole genome shotgun (WGS) entry which is preliminary data.</text>
</comment>
<dbReference type="GeneID" id="28869134"/>
<dbReference type="GO" id="GO:0032977">
    <property type="term" value="F:membrane insertase activity"/>
    <property type="evidence" value="ECO:0007669"/>
    <property type="project" value="InterPro"/>
</dbReference>
<gene>
    <name evidence="7" type="ORF">CH63R_10053</name>
</gene>
<evidence type="ECO:0000313" key="8">
    <source>
        <dbReference type="Proteomes" id="UP000092177"/>
    </source>
</evidence>
<dbReference type="PANTHER" id="PTHR12428">
    <property type="entry name" value="OXA1"/>
    <property type="match status" value="1"/>
</dbReference>